<keyword evidence="1" id="KW-0175">Coiled coil</keyword>
<dbReference type="SUPFAM" id="SSF51197">
    <property type="entry name" value="Clavaminate synthase-like"/>
    <property type="match status" value="1"/>
</dbReference>
<protein>
    <recommendedName>
        <fullName evidence="3">JmjC domain-containing protein</fullName>
    </recommendedName>
</protein>
<evidence type="ECO:0000313" key="5">
    <source>
        <dbReference type="Proteomes" id="UP000183567"/>
    </source>
</evidence>
<dbReference type="STRING" id="180088.A0A1J8QT60"/>
<feature type="region of interest" description="Disordered" evidence="2">
    <location>
        <begin position="769"/>
        <end position="789"/>
    </location>
</feature>
<proteinExistence type="predicted"/>
<dbReference type="InterPro" id="IPR003347">
    <property type="entry name" value="JmjC_dom"/>
</dbReference>
<dbReference type="Pfam" id="PF02373">
    <property type="entry name" value="JmjC"/>
    <property type="match status" value="1"/>
</dbReference>
<dbReference type="EMBL" id="LVVM01003459">
    <property type="protein sequence ID" value="OJA14860.1"/>
    <property type="molecule type" value="Genomic_DNA"/>
</dbReference>
<dbReference type="Proteomes" id="UP000183567">
    <property type="component" value="Unassembled WGS sequence"/>
</dbReference>
<feature type="domain" description="JmjC" evidence="3">
    <location>
        <begin position="153"/>
        <end position="312"/>
    </location>
</feature>
<dbReference type="OrthoDB" id="298344at2759"/>
<evidence type="ECO:0000313" key="4">
    <source>
        <dbReference type="EMBL" id="OJA14860.1"/>
    </source>
</evidence>
<gene>
    <name evidence="4" type="ORF">AZE42_00759</name>
</gene>
<sequence>MPDIITPNPRSKQRPDVTSSPFLTKGLITTKGWTLAGLVNKAPNFHPVNRVHYRDPGLIQTIRTHENSGIPLIIQGFHEHESWPTHLFTLDWLNEHGNPGASARNVRNWSDFDLPLSELISKLRATQVYANETETERLYGKDAECPHEWATWLSTSNVLPGEVLPHGTHDYLNYLPSDVQTLMCYLGVGDTFTPFHKDLCSSSGQNLMCYTENGGSSFWFMTESSAAPAMAEYFHKIKEELDFETHVVTLEELRRSGLNIYIAEQQLGDLVLVPPRSCHQVINNGGITMKTSWSRMTLKGLTNSLYHELPIYHRVCRPETYKVKLNIYRALHRQTRTLQELREQQACSPHSDRSSPDIELRLEEVAYELHHLLDLLDDVLGEEYSSMYQAMPHVSLSDTSHQNNITCDFCGADVFQSFFECMSSACQSPIVHEEMKIGDGIVICPLCYIEGRSCKCGIMKPTQCRPFGDLLRTRDDALHAVRAVCADIVKDYRSLLDHPNFITSTRHVGVFKAACVLYQRRLKLSADIRMCWSKTSLPHQVSHSSYIYCRSCHGGRCMTHVLEIFHTHSALVVLIAEGVEGSPTNWHEYHKESKAEFKEACTTILRDEETGARPDSRVKLTYVASKFRICKSINSNATLPGWYDICLELHDTSVIPSPSKHVVNLSGSDIHQGGGPVMSSTGGMPSLTTESLFGRSESISDLTSLPSDYQGSPSSTRVASGSSVPESLSMTGQSPSTPLVNGKSRRVVIDYVSLPRLQQDRKQLPALSDNYAAIHNRSKSDKDDTSRPLKRQRVALVGSDKLSQKEAKWSDFHFSRGETRLSKWLLSASNGNITNKPCSPVGLSSSSLSPAKKAVGIQVADDVQIRLQKQLDLAAAENTRLRVANDVLKQDREDLEDKIYHLQGRNEELTTVAQSCLAQYRKLRDNHHVPQQGLFNPSSASALQVARPSRTCNLSYTEAPPTKPHVLGGIPDKPSSAALGTQGYVRGHSFQIGVHCSSAVPSPIQDISHHSRYRPEYGGPHKDTMHQPCAPYDENSPPEILVADPTETRSQPGVFVGDGDLASPMETEISLTISGGTEYPDA</sequence>
<keyword evidence="5" id="KW-1185">Reference proteome</keyword>
<evidence type="ECO:0000259" key="3">
    <source>
        <dbReference type="PROSITE" id="PS51184"/>
    </source>
</evidence>
<feature type="compositionally biased region" description="Basic and acidic residues" evidence="2">
    <location>
        <begin position="778"/>
        <end position="787"/>
    </location>
</feature>
<reference evidence="4 5" key="1">
    <citation type="submission" date="2016-03" db="EMBL/GenBank/DDBJ databases">
        <title>Comparative genomics of the ectomycorrhizal sister species Rhizopogon vinicolor and Rhizopogon vesiculosus (Basidiomycota: Boletales) reveals a divergence of the mating type B locus.</title>
        <authorList>
            <person name="Mujic A.B."/>
            <person name="Kuo A."/>
            <person name="Tritt A."/>
            <person name="Lipzen A."/>
            <person name="Chen C."/>
            <person name="Johnson J."/>
            <person name="Sharma A."/>
            <person name="Barry K."/>
            <person name="Grigoriev I.V."/>
            <person name="Spatafora J.W."/>
        </authorList>
    </citation>
    <scope>NUCLEOTIDE SEQUENCE [LARGE SCALE GENOMIC DNA]</scope>
    <source>
        <strain evidence="4 5">AM-OR11-056</strain>
    </source>
</reference>
<name>A0A1J8QT60_9AGAM</name>
<feature type="coiled-coil region" evidence="1">
    <location>
        <begin position="878"/>
        <end position="905"/>
    </location>
</feature>
<dbReference type="AlphaFoldDB" id="A0A1J8QT60"/>
<accession>A0A1J8QT60</accession>
<organism evidence="4 5">
    <name type="scientific">Rhizopogon vesiculosus</name>
    <dbReference type="NCBI Taxonomy" id="180088"/>
    <lineage>
        <taxon>Eukaryota</taxon>
        <taxon>Fungi</taxon>
        <taxon>Dikarya</taxon>
        <taxon>Basidiomycota</taxon>
        <taxon>Agaricomycotina</taxon>
        <taxon>Agaricomycetes</taxon>
        <taxon>Agaricomycetidae</taxon>
        <taxon>Boletales</taxon>
        <taxon>Suillineae</taxon>
        <taxon>Rhizopogonaceae</taxon>
        <taxon>Rhizopogon</taxon>
    </lineage>
</organism>
<feature type="region of interest" description="Disordered" evidence="2">
    <location>
        <begin position="1011"/>
        <end position="1063"/>
    </location>
</feature>
<dbReference type="Gene3D" id="2.60.120.650">
    <property type="entry name" value="Cupin"/>
    <property type="match status" value="1"/>
</dbReference>
<dbReference type="PROSITE" id="PS51184">
    <property type="entry name" value="JMJC"/>
    <property type="match status" value="1"/>
</dbReference>
<comment type="caution">
    <text evidence="4">The sequence shown here is derived from an EMBL/GenBank/DDBJ whole genome shotgun (WGS) entry which is preliminary data.</text>
</comment>
<feature type="compositionally biased region" description="Polar residues" evidence="2">
    <location>
        <begin position="703"/>
        <end position="739"/>
    </location>
</feature>
<feature type="region of interest" description="Disordered" evidence="2">
    <location>
        <begin position="703"/>
        <end position="741"/>
    </location>
</feature>
<dbReference type="SMART" id="SM00558">
    <property type="entry name" value="JmjC"/>
    <property type="match status" value="1"/>
</dbReference>
<evidence type="ECO:0000256" key="2">
    <source>
        <dbReference type="SAM" id="MobiDB-lite"/>
    </source>
</evidence>
<feature type="compositionally biased region" description="Basic and acidic residues" evidence="2">
    <location>
        <begin position="1011"/>
        <end position="1025"/>
    </location>
</feature>
<evidence type="ECO:0000256" key="1">
    <source>
        <dbReference type="SAM" id="Coils"/>
    </source>
</evidence>